<dbReference type="Proteomes" id="UP000681162">
    <property type="component" value="Unassembled WGS sequence"/>
</dbReference>
<organism evidence="1 2">
    <name type="scientific">Paenibacillus antibioticophila</name>
    <dbReference type="NCBI Taxonomy" id="1274374"/>
    <lineage>
        <taxon>Bacteria</taxon>
        <taxon>Bacillati</taxon>
        <taxon>Bacillota</taxon>
        <taxon>Bacilli</taxon>
        <taxon>Bacillales</taxon>
        <taxon>Paenibacillaceae</taxon>
        <taxon>Paenibacillus</taxon>
    </lineage>
</organism>
<dbReference type="AlphaFoldDB" id="A0A920CFZ6"/>
<dbReference type="EMBL" id="BORR01000010">
    <property type="protein sequence ID" value="GIO38185.1"/>
    <property type="molecule type" value="Genomic_DNA"/>
</dbReference>
<evidence type="ECO:0008006" key="3">
    <source>
        <dbReference type="Google" id="ProtNLM"/>
    </source>
</evidence>
<accession>A0A920CFZ6</accession>
<protein>
    <recommendedName>
        <fullName evidence="3">IS66 family insertion sequence element accessory protein TnpB</fullName>
    </recommendedName>
</protein>
<reference evidence="1 2" key="1">
    <citation type="submission" date="2021-03" db="EMBL/GenBank/DDBJ databases">
        <title>Antimicrobial resistance genes in bacteria isolated from Japanese honey, and their potential for conferring macrolide and lincosamide resistance in the American foulbrood pathogen Paenibacillus larvae.</title>
        <authorList>
            <person name="Okamoto M."/>
            <person name="Kumagai M."/>
            <person name="Kanamori H."/>
            <person name="Takamatsu D."/>
        </authorList>
    </citation>
    <scope>NUCLEOTIDE SEQUENCE [LARGE SCALE GENOMIC DNA]</scope>
    <source>
        <strain evidence="1 2">J41TS12</strain>
    </source>
</reference>
<evidence type="ECO:0000313" key="2">
    <source>
        <dbReference type="Proteomes" id="UP000681162"/>
    </source>
</evidence>
<comment type="caution">
    <text evidence="1">The sequence shown here is derived from an EMBL/GenBank/DDBJ whole genome shotgun (WGS) entry which is preliminary data.</text>
</comment>
<gene>
    <name evidence="1" type="ORF">J41TS12_30460</name>
</gene>
<name>A0A920CFZ6_9BACL</name>
<dbReference type="NCBIfam" id="NF047593">
    <property type="entry name" value="IS66_ISAeme5_TnpA"/>
    <property type="match status" value="1"/>
</dbReference>
<proteinExistence type="predicted"/>
<dbReference type="RefSeq" id="WP_249413059.1">
    <property type="nucleotide sequence ID" value="NZ_BORR01000010.1"/>
</dbReference>
<keyword evidence="2" id="KW-1185">Reference proteome</keyword>
<sequence length="46" mass="5465">MTTSEQLRQQWYARIAEYRASGLTLKAWCASNGCKVDQMKYWIYKS</sequence>
<evidence type="ECO:0000313" key="1">
    <source>
        <dbReference type="EMBL" id="GIO38185.1"/>
    </source>
</evidence>